<dbReference type="NCBIfam" id="TIGR01051">
    <property type="entry name" value="topA_bact"/>
    <property type="match status" value="1"/>
</dbReference>
<evidence type="ECO:0000256" key="10">
    <source>
        <dbReference type="HAMAP-Rule" id="MF_00952"/>
    </source>
</evidence>
<dbReference type="PANTHER" id="PTHR42785">
    <property type="entry name" value="DNA TOPOISOMERASE, TYPE IA, CORE"/>
    <property type="match status" value="1"/>
</dbReference>
<dbReference type="STRING" id="1120995.SAMN02745245_00917"/>
<dbReference type="Gene3D" id="3.40.50.140">
    <property type="match status" value="1"/>
</dbReference>
<evidence type="ECO:0000256" key="3">
    <source>
        <dbReference type="ARBA" id="ARBA00022723"/>
    </source>
</evidence>
<evidence type="ECO:0000256" key="9">
    <source>
        <dbReference type="ARBA" id="ARBA00023235"/>
    </source>
</evidence>
<feature type="domain" description="Toprim" evidence="11">
    <location>
        <begin position="3"/>
        <end position="113"/>
    </location>
</feature>
<dbReference type="SMART" id="SM00436">
    <property type="entry name" value="TOP1Bc"/>
    <property type="match status" value="1"/>
</dbReference>
<feature type="site" description="Interaction with DNA" evidence="10">
    <location>
        <position position="148"/>
    </location>
</feature>
<dbReference type="InterPro" id="IPR003601">
    <property type="entry name" value="Topo_IA_2"/>
</dbReference>
<dbReference type="GO" id="GO:0008270">
    <property type="term" value="F:zinc ion binding"/>
    <property type="evidence" value="ECO:0007669"/>
    <property type="project" value="UniProtKB-KW"/>
</dbReference>
<feature type="site" description="Interaction with DNA" evidence="10">
    <location>
        <position position="155"/>
    </location>
</feature>
<dbReference type="Gene3D" id="3.30.65.10">
    <property type="entry name" value="Bacterial Topoisomerase I, domain 1"/>
    <property type="match status" value="2"/>
</dbReference>
<dbReference type="InterPro" id="IPR003602">
    <property type="entry name" value="Topo_IA_DNA-bd_dom"/>
</dbReference>
<dbReference type="HAMAP" id="MF_00952">
    <property type="entry name" value="Topoisom_1_prok"/>
    <property type="match status" value="1"/>
</dbReference>
<sequence length="694" mass="79335">MARNLVIVESPTKAKTIKKMLGSNYKVVASVGHIRDLPKSTLGIDIENDFEPKYINIRGKGDLIKSLKKDAKASNKVFLATDPDREGEAISWHLAHILDIDPNSKSRVTFNEITKDTVKKQIKSPRAIDINLVDAQQARRVLDRLVGYKISPLLWKKVKSGLSAGRVQSVVLKIICDREQEIEDFISEEYWSIEANLKKSRKSFEAKYYGTLENGKIKKVEIKNENKADEILQNIDRENFIVSDIKKGVKKKNPSQPFTTSTVQQEASKKLNFSTKKTMMLAQRLYEGIDIPGEGSVGLITYMRTDSTRISQEALDSLMKYIGENYGDSYSKKNTSSKKKDNVQDAHECIRPTDVTKAPYLIKDSLSRDEYKLYNLIWKRFVASQMQPALYNTMRLSINSNNEIFKASGSQISFDGFLKVYEIDSEKDNILPDLEVNDKLKLDSIDKNQHFTQPPARYNEASLIKLLEELGIGRPSTYSPTISTLLSRYYVVVEDKKLIPTEIGTTVNDILIENFPDIINEKFSAELETELDTIAEGKLQWKKLIEDFYEKFEKELLVAEEKIKKVEIRDEVTDIKCEKCGRNMVIKMGRFGKFLACPGFPDCRNAKPLVEKIDVKCPKCGGDIVVKRSKKGRKFFGCSNYPECDFVTWNKPIDRKCPECNEILVEISNRKEHIIKCSSKTCSYREEVKEEKNE</sequence>
<organism evidence="13 14">
    <name type="scientific">Anaerosphaera aminiphila DSM 21120</name>
    <dbReference type="NCBI Taxonomy" id="1120995"/>
    <lineage>
        <taxon>Bacteria</taxon>
        <taxon>Bacillati</taxon>
        <taxon>Bacillota</taxon>
        <taxon>Tissierellia</taxon>
        <taxon>Tissierellales</taxon>
        <taxon>Peptoniphilaceae</taxon>
        <taxon>Anaerosphaera</taxon>
    </lineage>
</organism>
<accession>A0A1M5RJD0</accession>
<dbReference type="Pfam" id="PF01751">
    <property type="entry name" value="Toprim"/>
    <property type="match status" value="1"/>
</dbReference>
<feature type="site" description="Interaction with DNA" evidence="10">
    <location>
        <position position="143"/>
    </location>
</feature>
<dbReference type="InterPro" id="IPR000380">
    <property type="entry name" value="Topo_IA"/>
</dbReference>
<dbReference type="RefSeq" id="WP_073184190.1">
    <property type="nucleotide sequence ID" value="NZ_FQXI01000005.1"/>
</dbReference>
<evidence type="ECO:0000256" key="6">
    <source>
        <dbReference type="ARBA" id="ARBA00022842"/>
    </source>
</evidence>
<evidence type="ECO:0000256" key="1">
    <source>
        <dbReference type="ARBA" id="ARBA00000213"/>
    </source>
</evidence>
<dbReference type="EC" id="5.6.2.1" evidence="10"/>
<dbReference type="InterPro" id="IPR013825">
    <property type="entry name" value="Topo_IA_cen_sub2"/>
</dbReference>
<dbReference type="EMBL" id="FQXI01000005">
    <property type="protein sequence ID" value="SHH25903.1"/>
    <property type="molecule type" value="Genomic_DNA"/>
</dbReference>
<feature type="site" description="Interaction with DNA" evidence="10">
    <location>
        <position position="33"/>
    </location>
</feature>
<dbReference type="InterPro" id="IPR006171">
    <property type="entry name" value="TOPRIM_dom"/>
</dbReference>
<dbReference type="CDD" id="cd03363">
    <property type="entry name" value="TOPRIM_TopoIA_TopoI"/>
    <property type="match status" value="1"/>
</dbReference>
<keyword evidence="6" id="KW-0460">Magnesium</keyword>
<dbReference type="Gene3D" id="1.10.290.10">
    <property type="entry name" value="Topoisomerase I, domain 4"/>
    <property type="match status" value="1"/>
</dbReference>
<evidence type="ECO:0000256" key="4">
    <source>
        <dbReference type="ARBA" id="ARBA00022771"/>
    </source>
</evidence>
<dbReference type="InterPro" id="IPR013826">
    <property type="entry name" value="Topo_IA_cen_sub3"/>
</dbReference>
<evidence type="ECO:0000256" key="2">
    <source>
        <dbReference type="ARBA" id="ARBA00009446"/>
    </source>
</evidence>
<feature type="region of interest" description="Interaction with DNA" evidence="10">
    <location>
        <begin position="163"/>
        <end position="168"/>
    </location>
</feature>
<dbReference type="InterPro" id="IPR013824">
    <property type="entry name" value="Topo_IA_cen_sub1"/>
</dbReference>
<evidence type="ECO:0000313" key="14">
    <source>
        <dbReference type="Proteomes" id="UP000184032"/>
    </source>
</evidence>
<dbReference type="SMART" id="SM00437">
    <property type="entry name" value="TOP1Ac"/>
    <property type="match status" value="1"/>
</dbReference>
<protein>
    <recommendedName>
        <fullName evidence="10">DNA topoisomerase 1</fullName>
        <ecNumber evidence="10">5.6.2.1</ecNumber>
    </recommendedName>
    <alternativeName>
        <fullName evidence="10">DNA topoisomerase I</fullName>
    </alternativeName>
</protein>
<feature type="site" description="Interaction with DNA" evidence="10">
    <location>
        <position position="139"/>
    </location>
</feature>
<evidence type="ECO:0000256" key="7">
    <source>
        <dbReference type="ARBA" id="ARBA00023029"/>
    </source>
</evidence>
<comment type="function">
    <text evidence="10">Releases the supercoiling and torsional tension of DNA, which is introduced during the DNA replication and transcription, by transiently cleaving and rejoining one strand of the DNA duplex. Introduces a single-strand break via transesterification at a target site in duplex DNA. The scissile phosphodiester is attacked by the catalytic tyrosine of the enzyme, resulting in the formation of a DNA-(5'-phosphotyrosyl)-enzyme intermediate and the expulsion of a 3'-OH DNA strand. The free DNA strand then undergoes passage around the unbroken strand, thus removing DNA supercoils. Finally, in the religation step, the DNA 3'-OH attacks the covalent intermediate to expel the active-site tyrosine and restore the DNA phosphodiester backbone.</text>
</comment>
<proteinExistence type="inferred from homology"/>
<keyword evidence="7 10" id="KW-0799">Topoisomerase</keyword>
<dbReference type="InterPro" id="IPR023406">
    <property type="entry name" value="Topo_IA_AS"/>
</dbReference>
<name>A0A1M5RJD0_9FIRM</name>
<dbReference type="InterPro" id="IPR005733">
    <property type="entry name" value="TopoI_bac-type"/>
</dbReference>
<evidence type="ECO:0000256" key="5">
    <source>
        <dbReference type="ARBA" id="ARBA00022833"/>
    </source>
</evidence>
<dbReference type="GO" id="GO:0003677">
    <property type="term" value="F:DNA binding"/>
    <property type="evidence" value="ECO:0007669"/>
    <property type="project" value="UniProtKB-KW"/>
</dbReference>
<dbReference type="PROSITE" id="PS52039">
    <property type="entry name" value="TOPO_IA_2"/>
    <property type="match status" value="1"/>
</dbReference>
<evidence type="ECO:0000259" key="11">
    <source>
        <dbReference type="PROSITE" id="PS50880"/>
    </source>
</evidence>
<feature type="active site" description="O-(5'-phospho-DNA)-tyrosine intermediate" evidence="10">
    <location>
        <position position="302"/>
    </location>
</feature>
<reference evidence="13 14" key="1">
    <citation type="submission" date="2016-11" db="EMBL/GenBank/DDBJ databases">
        <authorList>
            <person name="Jaros S."/>
            <person name="Januszkiewicz K."/>
            <person name="Wedrychowicz H."/>
        </authorList>
    </citation>
    <scope>NUCLEOTIDE SEQUENCE [LARGE SCALE GENOMIC DNA]</scope>
    <source>
        <strain evidence="13 14">DSM 21120</strain>
    </source>
</reference>
<dbReference type="Gene3D" id="2.70.20.10">
    <property type="entry name" value="Topoisomerase I, domain 3"/>
    <property type="match status" value="1"/>
</dbReference>
<dbReference type="InterPro" id="IPR023405">
    <property type="entry name" value="Topo_IA_core_domain"/>
</dbReference>
<gene>
    <name evidence="10" type="primary">topA</name>
    <name evidence="13" type="ORF">SAMN02745245_00917</name>
</gene>
<keyword evidence="4" id="KW-0863">Zinc-finger</keyword>
<evidence type="ECO:0000313" key="13">
    <source>
        <dbReference type="EMBL" id="SHH25903.1"/>
    </source>
</evidence>
<feature type="domain" description="Topo IA-type catalytic" evidence="12">
    <location>
        <begin position="129"/>
        <end position="557"/>
    </location>
</feature>
<evidence type="ECO:0000256" key="8">
    <source>
        <dbReference type="ARBA" id="ARBA00023125"/>
    </source>
</evidence>
<dbReference type="AlphaFoldDB" id="A0A1M5RJD0"/>
<dbReference type="SUPFAM" id="SSF57783">
    <property type="entry name" value="Zinc beta-ribbon"/>
    <property type="match status" value="2"/>
</dbReference>
<dbReference type="SUPFAM" id="SSF56712">
    <property type="entry name" value="Prokaryotic type I DNA topoisomerase"/>
    <property type="match status" value="1"/>
</dbReference>
<feature type="site" description="Interaction with DNA" evidence="10">
    <location>
        <position position="304"/>
    </location>
</feature>
<dbReference type="PANTHER" id="PTHR42785:SF1">
    <property type="entry name" value="DNA TOPOISOMERASE"/>
    <property type="match status" value="1"/>
</dbReference>
<feature type="site" description="Interaction with DNA" evidence="10">
    <location>
        <position position="488"/>
    </location>
</feature>
<dbReference type="GO" id="GO:0003917">
    <property type="term" value="F:DNA topoisomerase type I (single strand cut, ATP-independent) activity"/>
    <property type="evidence" value="ECO:0007669"/>
    <property type="project" value="UniProtKB-UniRule"/>
</dbReference>
<dbReference type="Proteomes" id="UP000184032">
    <property type="component" value="Unassembled WGS sequence"/>
</dbReference>
<dbReference type="InterPro" id="IPR013498">
    <property type="entry name" value="Topo_IA_Znf"/>
</dbReference>
<dbReference type="InterPro" id="IPR028612">
    <property type="entry name" value="Topoisom_1_IA"/>
</dbReference>
<keyword evidence="3" id="KW-0479">Metal-binding</keyword>
<dbReference type="PROSITE" id="PS00396">
    <property type="entry name" value="TOPO_IA_1"/>
    <property type="match status" value="1"/>
</dbReference>
<dbReference type="InterPro" id="IPR034149">
    <property type="entry name" value="TOPRIM_TopoI"/>
</dbReference>
<keyword evidence="8 10" id="KW-0238">DNA-binding</keyword>
<evidence type="ECO:0000259" key="12">
    <source>
        <dbReference type="PROSITE" id="PS52039"/>
    </source>
</evidence>
<comment type="catalytic activity">
    <reaction evidence="1 10">
        <text>ATP-independent breakage of single-stranded DNA, followed by passage and rejoining.</text>
        <dbReference type="EC" id="5.6.2.1"/>
    </reaction>
</comment>
<dbReference type="Pfam" id="PF01131">
    <property type="entry name" value="Topoisom_bac"/>
    <property type="match status" value="1"/>
</dbReference>
<dbReference type="OrthoDB" id="9804262at2"/>
<dbReference type="GO" id="GO:0005694">
    <property type="term" value="C:chromosome"/>
    <property type="evidence" value="ECO:0007669"/>
    <property type="project" value="InterPro"/>
</dbReference>
<dbReference type="SMART" id="SM00493">
    <property type="entry name" value="TOPRIM"/>
    <property type="match status" value="1"/>
</dbReference>
<dbReference type="InterPro" id="IPR013497">
    <property type="entry name" value="Topo_IA_cen"/>
</dbReference>
<dbReference type="GO" id="GO:0006265">
    <property type="term" value="P:DNA topological change"/>
    <property type="evidence" value="ECO:0007669"/>
    <property type="project" value="UniProtKB-UniRule"/>
</dbReference>
<keyword evidence="9 10" id="KW-0413">Isomerase</keyword>
<dbReference type="Pfam" id="PF01396">
    <property type="entry name" value="Zn_ribbon_Top1"/>
    <property type="match status" value="3"/>
</dbReference>
<keyword evidence="5" id="KW-0862">Zinc</keyword>
<dbReference type="CDD" id="cd00186">
    <property type="entry name" value="TOP1Ac"/>
    <property type="match status" value="1"/>
</dbReference>
<comment type="subunit">
    <text evidence="10">Monomer.</text>
</comment>
<comment type="similarity">
    <text evidence="2 10">Belongs to the type IA topoisomerase family.</text>
</comment>
<keyword evidence="14" id="KW-1185">Reference proteome</keyword>
<dbReference type="Gene3D" id="1.10.460.10">
    <property type="entry name" value="Topoisomerase I, domain 2"/>
    <property type="match status" value="1"/>
</dbReference>
<feature type="site" description="Interaction with DNA" evidence="10">
    <location>
        <position position="140"/>
    </location>
</feature>
<dbReference type="PROSITE" id="PS50880">
    <property type="entry name" value="TOPRIM"/>
    <property type="match status" value="1"/>
</dbReference>
<dbReference type="PRINTS" id="PR00417">
    <property type="entry name" value="PRTPISMRASEI"/>
</dbReference>